<sequence length="94" mass="10710">MKERGSEGGAMRWETLAEPIKVRADFQGGEATPLVFKRGGRAIRVVRTHTRWVDREGRRALHYFSVTAETGDVYQLCFDAGDLTWRAECVMYEG</sequence>
<comment type="caution">
    <text evidence="1">The sequence shown here is derived from an EMBL/GenBank/DDBJ whole genome shotgun (WGS) entry which is preliminary data.</text>
</comment>
<accession>A0A937XAU5</accession>
<dbReference type="EMBL" id="VGIY01000021">
    <property type="protein sequence ID" value="MBM3316543.1"/>
    <property type="molecule type" value="Genomic_DNA"/>
</dbReference>
<dbReference type="Proteomes" id="UP000748308">
    <property type="component" value="Unassembled WGS sequence"/>
</dbReference>
<evidence type="ECO:0000313" key="1">
    <source>
        <dbReference type="EMBL" id="MBM3316543.1"/>
    </source>
</evidence>
<proteinExistence type="predicted"/>
<reference evidence="1" key="1">
    <citation type="submission" date="2019-03" db="EMBL/GenBank/DDBJ databases">
        <title>Lake Tanganyika Metagenome-Assembled Genomes (MAGs).</title>
        <authorList>
            <person name="Tran P."/>
        </authorList>
    </citation>
    <scope>NUCLEOTIDE SEQUENCE</scope>
    <source>
        <strain evidence="1">M_DeepCast_400m_m2_100</strain>
    </source>
</reference>
<evidence type="ECO:0000313" key="2">
    <source>
        <dbReference type="Proteomes" id="UP000748308"/>
    </source>
</evidence>
<dbReference type="AlphaFoldDB" id="A0A937XAU5"/>
<organism evidence="1 2">
    <name type="scientific">Eiseniibacteriota bacterium</name>
    <dbReference type="NCBI Taxonomy" id="2212470"/>
    <lineage>
        <taxon>Bacteria</taxon>
        <taxon>Candidatus Eiseniibacteriota</taxon>
    </lineage>
</organism>
<gene>
    <name evidence="1" type="ORF">FJY75_01695</name>
</gene>
<protein>
    <submittedName>
        <fullName evidence="1">Uncharacterized protein</fullName>
    </submittedName>
</protein>
<name>A0A937XAU5_UNCEI</name>